<dbReference type="Proteomes" id="UP001333710">
    <property type="component" value="Chromosome"/>
</dbReference>
<name>A0AA48HN41_9ALTE</name>
<keyword evidence="3" id="KW-1185">Reference proteome</keyword>
<organism evidence="2 3">
    <name type="scientific">Planctobacterium marinum</name>
    <dbReference type="NCBI Taxonomy" id="1631968"/>
    <lineage>
        <taxon>Bacteria</taxon>
        <taxon>Pseudomonadati</taxon>
        <taxon>Pseudomonadota</taxon>
        <taxon>Gammaproteobacteria</taxon>
        <taxon>Alteromonadales</taxon>
        <taxon>Alteromonadaceae</taxon>
        <taxon>Planctobacterium</taxon>
    </lineage>
</organism>
<accession>A0AA48HN41</accession>
<evidence type="ECO:0000313" key="2">
    <source>
        <dbReference type="EMBL" id="BDX08259.1"/>
    </source>
</evidence>
<sequence length="268" mass="29556">MPQINVNGANLFYQETGAGKETIVFSHGYLMNHTMFAGQVERLQENYRCISFEHRGHGQSEVTTSGYELDNLVSDAIALIEQLDCGPVHFVGMSTGGFVGMRIALRRPDLLRSLVLMSTSAEDEPQAALQKNTLLLKTVKNLGWWPVIGKVLPMMFHSSFLKVSGNKKTVNYWKQTVTEQNKKAMVAFGESIFSRDNVLSQLQSVSMPVAVMVGEFDVLTPPECSQRMVDNIPGARLFTIADAGHSAAIEKATEVADAMEEFYAGIKS</sequence>
<dbReference type="PANTHER" id="PTHR43798:SF29">
    <property type="entry name" value="AB HYDROLASE-1 DOMAIN-CONTAINING PROTEIN"/>
    <property type="match status" value="1"/>
</dbReference>
<dbReference type="InterPro" id="IPR000073">
    <property type="entry name" value="AB_hydrolase_1"/>
</dbReference>
<dbReference type="Gene3D" id="3.40.50.1820">
    <property type="entry name" value="alpha/beta hydrolase"/>
    <property type="match status" value="1"/>
</dbReference>
<proteinExistence type="predicted"/>
<dbReference type="InterPro" id="IPR029058">
    <property type="entry name" value="AB_hydrolase_fold"/>
</dbReference>
<dbReference type="PANTHER" id="PTHR43798">
    <property type="entry name" value="MONOACYLGLYCEROL LIPASE"/>
    <property type="match status" value="1"/>
</dbReference>
<dbReference type="InterPro" id="IPR050266">
    <property type="entry name" value="AB_hydrolase_sf"/>
</dbReference>
<evidence type="ECO:0000259" key="1">
    <source>
        <dbReference type="Pfam" id="PF00561"/>
    </source>
</evidence>
<dbReference type="PRINTS" id="PR00111">
    <property type="entry name" value="ABHYDROLASE"/>
</dbReference>
<dbReference type="Pfam" id="PF00561">
    <property type="entry name" value="Abhydrolase_1"/>
    <property type="match status" value="1"/>
</dbReference>
<dbReference type="SUPFAM" id="SSF53474">
    <property type="entry name" value="alpha/beta-Hydrolases"/>
    <property type="match status" value="1"/>
</dbReference>
<dbReference type="AlphaFoldDB" id="A0AA48HN41"/>
<dbReference type="PRINTS" id="PR00412">
    <property type="entry name" value="EPOXHYDRLASE"/>
</dbReference>
<dbReference type="GO" id="GO:0003824">
    <property type="term" value="F:catalytic activity"/>
    <property type="evidence" value="ECO:0007669"/>
    <property type="project" value="InterPro"/>
</dbReference>
<gene>
    <name evidence="2" type="primary">pcaD</name>
    <name evidence="2" type="ORF">MACH26_37800</name>
</gene>
<reference evidence="2" key="1">
    <citation type="submission" date="2023-01" db="EMBL/GenBank/DDBJ databases">
        <title>Complete genome sequence of Planctobacterium marinum strain Dej080120_11.</title>
        <authorList>
            <person name="Ueki S."/>
            <person name="Maruyama F."/>
        </authorList>
    </citation>
    <scope>NUCLEOTIDE SEQUENCE</scope>
    <source>
        <strain evidence="2">Dej080120_11</strain>
    </source>
</reference>
<dbReference type="InterPro" id="IPR000639">
    <property type="entry name" value="Epox_hydrolase-like"/>
</dbReference>
<evidence type="ECO:0000313" key="3">
    <source>
        <dbReference type="Proteomes" id="UP001333710"/>
    </source>
</evidence>
<protein>
    <submittedName>
        <fullName evidence="2">3-oxoadipate enol-lactonase</fullName>
    </submittedName>
</protein>
<dbReference type="RefSeq" id="WP_338294332.1">
    <property type="nucleotide sequence ID" value="NZ_AP027272.1"/>
</dbReference>
<feature type="domain" description="AB hydrolase-1" evidence="1">
    <location>
        <begin position="22"/>
        <end position="251"/>
    </location>
</feature>
<dbReference type="KEGG" id="pmaw:MACH26_37800"/>
<dbReference type="EMBL" id="AP027272">
    <property type="protein sequence ID" value="BDX08259.1"/>
    <property type="molecule type" value="Genomic_DNA"/>
</dbReference>